<dbReference type="InterPro" id="IPR013105">
    <property type="entry name" value="TPR_2"/>
</dbReference>
<dbReference type="Proteomes" id="UP001597546">
    <property type="component" value="Unassembled WGS sequence"/>
</dbReference>
<dbReference type="PANTHER" id="PTHR34220">
    <property type="entry name" value="SENSOR HISTIDINE KINASE YPDA"/>
    <property type="match status" value="1"/>
</dbReference>
<dbReference type="Gene3D" id="1.25.40.10">
    <property type="entry name" value="Tetratricopeptide repeat domain"/>
    <property type="match status" value="2"/>
</dbReference>
<proteinExistence type="predicted"/>
<feature type="transmembrane region" description="Helical" evidence="4">
    <location>
        <begin position="359"/>
        <end position="379"/>
    </location>
</feature>
<keyword evidence="1" id="KW-0677">Repeat</keyword>
<dbReference type="InterPro" id="IPR050640">
    <property type="entry name" value="Bact_2-comp_sensor_kinase"/>
</dbReference>
<dbReference type="Pfam" id="PF06580">
    <property type="entry name" value="His_kinase"/>
    <property type="match status" value="1"/>
</dbReference>
<dbReference type="Pfam" id="PF13424">
    <property type="entry name" value="TPR_12"/>
    <property type="match status" value="2"/>
</dbReference>
<comment type="caution">
    <text evidence="6">The sequence shown here is derived from an EMBL/GenBank/DDBJ whole genome shotgun (WGS) entry which is preliminary data.</text>
</comment>
<dbReference type="SMART" id="SM00028">
    <property type="entry name" value="TPR"/>
    <property type="match status" value="5"/>
</dbReference>
<dbReference type="RefSeq" id="WP_379042084.1">
    <property type="nucleotide sequence ID" value="NZ_JBHSKW010000019.1"/>
</dbReference>
<dbReference type="EMBL" id="JBHULV010000025">
    <property type="protein sequence ID" value="MFD2731734.1"/>
    <property type="molecule type" value="Genomic_DNA"/>
</dbReference>
<evidence type="ECO:0000259" key="5">
    <source>
        <dbReference type="Pfam" id="PF06580"/>
    </source>
</evidence>
<sequence length="620" mass="70478">MTKSLSLYLCLVLISVFNVFGNIDSAALKIDNYKKNDTIKVEMMVDYCVANTFSISDQMLTYATQAFKLSKQLNYKIGEIRALNCLGNYYYQQAIYDKAISFYTKALTLAEKKADIKNIVIGKSNLASLYTRNKQPDKALKMFKDADSLLVKSGESFSQNRAAILTNTGALYSSIGQHLQAINLHTKVLQICEKLNIPFGIALAKSNIGEEYVYLKNYNAAIGYLQPALAVCLAHNLNNLVSNVYKNLGRAYELKKDNTKALFYFNKAVLIAKQTNNQNTLLTASQKLHEIYAIKGDFKNAYQLALLFLNVNDSINGNVKQKAIAEINTKYETEKKEATIKALSQNKQIAELKSKQKNILIFSLIGAFITIALLGYFLFSRYKINKKNELLNAKLLAAEKLLASEKKVTDSEIKALKSQMNPHFIFNALNGIQQQFMYGDKLVANEQMSNFTYLTRQILEVSGKKNITLSTEIEIITKYLELEKMRFQKDFFYDITVYPNIDDEYLRLPPMLLQPFIENSIKHGLMHKEGLKKLHINFELSDNEEYLLVKITDNGIGRKKSEEIKSQQILQHNSFSSEAISQRLQLIAKNNTDDLMVYIDLFNDEKQSSGTQLLVKIYLG</sequence>
<feature type="repeat" description="TPR" evidence="3">
    <location>
        <begin position="242"/>
        <end position="275"/>
    </location>
</feature>
<keyword evidence="4" id="KW-0472">Membrane</keyword>
<gene>
    <name evidence="6" type="ORF">ACFSSE_08440</name>
</gene>
<evidence type="ECO:0000313" key="6">
    <source>
        <dbReference type="EMBL" id="MFD2731734.1"/>
    </source>
</evidence>
<protein>
    <submittedName>
        <fullName evidence="6">Tetratricopeptide repeat protein</fullName>
    </submittedName>
</protein>
<feature type="domain" description="Signal transduction histidine kinase internal region" evidence="5">
    <location>
        <begin position="412"/>
        <end position="490"/>
    </location>
</feature>
<name>A0ABW5TRQ3_9SPHI</name>
<dbReference type="PANTHER" id="PTHR34220:SF7">
    <property type="entry name" value="SENSOR HISTIDINE KINASE YPDA"/>
    <property type="match status" value="1"/>
</dbReference>
<keyword evidence="4" id="KW-0812">Transmembrane</keyword>
<dbReference type="SUPFAM" id="SSF55874">
    <property type="entry name" value="ATPase domain of HSP90 chaperone/DNA topoisomerase II/histidine kinase"/>
    <property type="match status" value="1"/>
</dbReference>
<evidence type="ECO:0000256" key="4">
    <source>
        <dbReference type="SAM" id="Phobius"/>
    </source>
</evidence>
<dbReference type="InterPro" id="IPR036890">
    <property type="entry name" value="HATPase_C_sf"/>
</dbReference>
<evidence type="ECO:0000313" key="7">
    <source>
        <dbReference type="Proteomes" id="UP001597546"/>
    </source>
</evidence>
<keyword evidence="7" id="KW-1185">Reference proteome</keyword>
<dbReference type="InterPro" id="IPR010559">
    <property type="entry name" value="Sig_transdc_His_kin_internal"/>
</dbReference>
<keyword evidence="4" id="KW-1133">Transmembrane helix</keyword>
<keyword evidence="2 3" id="KW-0802">TPR repeat</keyword>
<reference evidence="7" key="1">
    <citation type="journal article" date="2019" name="Int. J. Syst. Evol. Microbiol.">
        <title>The Global Catalogue of Microorganisms (GCM) 10K type strain sequencing project: providing services to taxonomists for standard genome sequencing and annotation.</title>
        <authorList>
            <consortium name="The Broad Institute Genomics Platform"/>
            <consortium name="The Broad Institute Genome Sequencing Center for Infectious Disease"/>
            <person name="Wu L."/>
            <person name="Ma J."/>
        </authorList>
    </citation>
    <scope>NUCLEOTIDE SEQUENCE [LARGE SCALE GENOMIC DNA]</scope>
    <source>
        <strain evidence="7">KCTC 42456</strain>
    </source>
</reference>
<dbReference type="Pfam" id="PF07719">
    <property type="entry name" value="TPR_2"/>
    <property type="match status" value="1"/>
</dbReference>
<dbReference type="InterPro" id="IPR011990">
    <property type="entry name" value="TPR-like_helical_dom_sf"/>
</dbReference>
<organism evidence="6 7">
    <name type="scientific">Pedobacter alpinus</name>
    <dbReference type="NCBI Taxonomy" id="1590643"/>
    <lineage>
        <taxon>Bacteria</taxon>
        <taxon>Pseudomonadati</taxon>
        <taxon>Bacteroidota</taxon>
        <taxon>Sphingobacteriia</taxon>
        <taxon>Sphingobacteriales</taxon>
        <taxon>Sphingobacteriaceae</taxon>
        <taxon>Pedobacter</taxon>
    </lineage>
</organism>
<accession>A0ABW5TRQ3</accession>
<dbReference type="InterPro" id="IPR019734">
    <property type="entry name" value="TPR_rpt"/>
</dbReference>
<evidence type="ECO:0000256" key="1">
    <source>
        <dbReference type="ARBA" id="ARBA00022737"/>
    </source>
</evidence>
<feature type="repeat" description="TPR" evidence="3">
    <location>
        <begin position="80"/>
        <end position="113"/>
    </location>
</feature>
<dbReference type="PROSITE" id="PS50005">
    <property type="entry name" value="TPR"/>
    <property type="match status" value="2"/>
</dbReference>
<evidence type="ECO:0000256" key="3">
    <source>
        <dbReference type="PROSITE-ProRule" id="PRU00339"/>
    </source>
</evidence>
<dbReference type="Gene3D" id="3.30.565.10">
    <property type="entry name" value="Histidine kinase-like ATPase, C-terminal domain"/>
    <property type="match status" value="1"/>
</dbReference>
<dbReference type="SUPFAM" id="SSF48452">
    <property type="entry name" value="TPR-like"/>
    <property type="match status" value="2"/>
</dbReference>
<evidence type="ECO:0000256" key="2">
    <source>
        <dbReference type="ARBA" id="ARBA00022803"/>
    </source>
</evidence>